<dbReference type="GO" id="GO:0016042">
    <property type="term" value="P:lipid catabolic process"/>
    <property type="evidence" value="ECO:0007669"/>
    <property type="project" value="InterPro"/>
</dbReference>
<dbReference type="Proteomes" id="UP000887540">
    <property type="component" value="Unplaced"/>
</dbReference>
<evidence type="ECO:0000313" key="3">
    <source>
        <dbReference type="WBParaSite" id="ACRNAN_scaffold7847.g28461.t1"/>
    </source>
</evidence>
<dbReference type="WBParaSite" id="ACRNAN_scaffold7847.g28461.t1">
    <property type="protein sequence ID" value="ACRNAN_scaffold7847.g28461.t1"/>
    <property type="gene ID" value="ACRNAN_scaffold7847.g28461"/>
</dbReference>
<accession>A0A914EHQ4</accession>
<organism evidence="2 3">
    <name type="scientific">Acrobeloides nanus</name>
    <dbReference type="NCBI Taxonomy" id="290746"/>
    <lineage>
        <taxon>Eukaryota</taxon>
        <taxon>Metazoa</taxon>
        <taxon>Ecdysozoa</taxon>
        <taxon>Nematoda</taxon>
        <taxon>Chromadorea</taxon>
        <taxon>Rhabditida</taxon>
        <taxon>Tylenchina</taxon>
        <taxon>Cephalobomorpha</taxon>
        <taxon>Cephaloboidea</taxon>
        <taxon>Cephalobidae</taxon>
        <taxon>Acrobeloides</taxon>
    </lineage>
</organism>
<feature type="chain" id="PRO_5037018787" evidence="1">
    <location>
        <begin position="24"/>
        <end position="265"/>
    </location>
</feature>
<sequence>MCNLVMKFQILLLFQIFFGLSYAAFSADFGNWLQEYFGEDVRKHLERADLGTTGSFGGKKSRNDVLKNQPVVFVHGVSNRAGDKMYQAAEFFRSQGYVWAELYGTTYANGDEGNPLQWASYSMQCSYVKLVRALIVAVRLYTGRAVDVVGYSMGVPVSRKAILGGRCVDTGEDLGGPLTKFIDTYIGVAGPNHGISLQVGGISIPGCVFSLLPVCNTQTGLYSGFCPSESVYLQDINQQVGYEGQNRFSIYSKADQLVGYTVCSQ</sequence>
<dbReference type="InterPro" id="IPR029058">
    <property type="entry name" value="AB_hydrolase_fold"/>
</dbReference>
<dbReference type="PANTHER" id="PTHR32015:SF5">
    <property type="entry name" value="LIPASE RELATED"/>
    <property type="match status" value="1"/>
</dbReference>
<name>A0A914EHQ4_9BILA</name>
<dbReference type="Gene3D" id="3.40.50.1820">
    <property type="entry name" value="alpha/beta hydrolase"/>
    <property type="match status" value="1"/>
</dbReference>
<dbReference type="SUPFAM" id="SSF53474">
    <property type="entry name" value="alpha/beta-Hydrolases"/>
    <property type="match status" value="1"/>
</dbReference>
<dbReference type="PANTHER" id="PTHR32015">
    <property type="entry name" value="FASTING INDUCED LIPASE"/>
    <property type="match status" value="1"/>
</dbReference>
<keyword evidence="1" id="KW-0732">Signal</keyword>
<dbReference type="GO" id="GO:0016298">
    <property type="term" value="F:lipase activity"/>
    <property type="evidence" value="ECO:0007669"/>
    <property type="project" value="TreeGrafter"/>
</dbReference>
<dbReference type="Pfam" id="PF01674">
    <property type="entry name" value="Lipase_2"/>
    <property type="match status" value="1"/>
</dbReference>
<feature type="signal peptide" evidence="1">
    <location>
        <begin position="1"/>
        <end position="23"/>
    </location>
</feature>
<keyword evidence="2" id="KW-1185">Reference proteome</keyword>
<dbReference type="AlphaFoldDB" id="A0A914EHQ4"/>
<evidence type="ECO:0000313" key="2">
    <source>
        <dbReference type="Proteomes" id="UP000887540"/>
    </source>
</evidence>
<protein>
    <submittedName>
        <fullName evidence="3">Triacylglycerol lipase</fullName>
    </submittedName>
</protein>
<proteinExistence type="predicted"/>
<reference evidence="3" key="1">
    <citation type="submission" date="2022-11" db="UniProtKB">
        <authorList>
            <consortium name="WormBaseParasite"/>
        </authorList>
    </citation>
    <scope>IDENTIFICATION</scope>
</reference>
<dbReference type="InterPro" id="IPR002918">
    <property type="entry name" value="Lipase_EstA/Esterase_EstB"/>
</dbReference>
<evidence type="ECO:0000256" key="1">
    <source>
        <dbReference type="SAM" id="SignalP"/>
    </source>
</evidence>